<feature type="domain" description="Tyrosine-protein kinase G-rich" evidence="5">
    <location>
        <begin position="429"/>
        <end position="504"/>
    </location>
</feature>
<evidence type="ECO:0000259" key="5">
    <source>
        <dbReference type="Pfam" id="PF13807"/>
    </source>
</evidence>
<dbReference type="InterPro" id="IPR032807">
    <property type="entry name" value="GNVR"/>
</dbReference>
<evidence type="ECO:0000256" key="4">
    <source>
        <dbReference type="SAM" id="Phobius"/>
    </source>
</evidence>
<dbReference type="InterPro" id="IPR050445">
    <property type="entry name" value="Bact_polysacc_biosynth/exp"/>
</dbReference>
<keyword evidence="4" id="KW-0812">Transmembrane</keyword>
<sequence length="797" mass="90568">MNPQKNKKKSEALGLNVKDVFYKYVRFLPFFLLSVALALLVAFMYLRYSTSYYRTTGSMNIKTEAPQSGDRVETILSGANSNSNLQNEIEVLKSRILMTRVVDKLNLQFSYTVKGKIKELNVYRQGPFFLQPIKIADSSRGFTMHFVFQGDKFQVDQGTEWHNFQEEFKNQFGIFKLIKTGYSFSDDAEYAVNWQPTLNVASILSNTVWIMPKTPGTNILSISYETTNAQEAADIVNTLMVEYDSMTLEQNNHSTDQRLSFIDIRLKILERELDTLQIRFLRYKQANNLIDVNIQLGDFFAKVSEADKATVEGQFKLMQAESIQGYLRDKNNRYIQVTPSSLTIEDRTLNELVMNYNRLQLQRQSYIDAGMPPANPAIKEVEGSIETVRQGLVENLDNIKKAYQSTIGSWRSRSRVEEQRLQSLPFKLKEYVEMERQINTKLALYTLIEEKREEAAIARASTISNSEIIDHAPLNDQPVKPDRKTTQLIALLIGIALPALLIFAMELLNDKVTTRADIENISEAPIMGEVGHSYVADTLVVNKSSRSMVAEQFRIIRSNLQYVLNKVERPVIMVTSSFSGEGKSFVSTNMGGVMALTGKKTVVLEFDIRKPKILSSLGMPKSAGISNYLLGQAALKDVIIPVPKQENLFVLPCGPIPPNPSELLLDDKVDEMFKWLRENFEVIVIDTAPVGMVSDAMTLGKYADCTLYIVRQGHTYKKQIVLVDELFTESKLPKVSIVINDVKLKPGYGYYGYGRYAYGYGHKGGKDTYYEEDEPRTSVLNRFLRKIGVRRLFGRKK</sequence>
<evidence type="ECO:0000256" key="3">
    <source>
        <dbReference type="SAM" id="Coils"/>
    </source>
</evidence>
<evidence type="ECO:0000256" key="2">
    <source>
        <dbReference type="ARBA" id="ARBA00022840"/>
    </source>
</evidence>
<reference evidence="6" key="1">
    <citation type="submission" date="2022-01" db="EMBL/GenBank/DDBJ databases">
        <authorList>
            <person name="Jo J.-H."/>
            <person name="Im W.-T."/>
        </authorList>
    </citation>
    <scope>NUCLEOTIDE SEQUENCE</scope>
    <source>
        <strain evidence="6">NA20</strain>
    </source>
</reference>
<evidence type="ECO:0000256" key="1">
    <source>
        <dbReference type="ARBA" id="ARBA00022741"/>
    </source>
</evidence>
<keyword evidence="4" id="KW-1133">Transmembrane helix</keyword>
<dbReference type="PANTHER" id="PTHR32309:SF13">
    <property type="entry name" value="FERRIC ENTEROBACTIN TRANSPORT PROTEIN FEPE"/>
    <property type="match status" value="1"/>
</dbReference>
<dbReference type="Pfam" id="PF13807">
    <property type="entry name" value="GNVR"/>
    <property type="match status" value="1"/>
</dbReference>
<keyword evidence="4" id="KW-0472">Membrane</keyword>
<evidence type="ECO:0000313" key="7">
    <source>
        <dbReference type="Proteomes" id="UP001165367"/>
    </source>
</evidence>
<evidence type="ECO:0000313" key="6">
    <source>
        <dbReference type="EMBL" id="MCG2613966.1"/>
    </source>
</evidence>
<dbReference type="GO" id="GO:0004715">
    <property type="term" value="F:non-membrane spanning protein tyrosine kinase activity"/>
    <property type="evidence" value="ECO:0007669"/>
    <property type="project" value="UniProtKB-EC"/>
</dbReference>
<dbReference type="RefSeq" id="WP_237869940.1">
    <property type="nucleotide sequence ID" value="NZ_JAKLTR010000003.1"/>
</dbReference>
<keyword evidence="1" id="KW-0547">Nucleotide-binding</keyword>
<dbReference type="NCBIfam" id="TIGR01007">
    <property type="entry name" value="eps_fam"/>
    <property type="match status" value="1"/>
</dbReference>
<name>A0ABS9KNT3_9BACT</name>
<dbReference type="EMBL" id="JAKLTR010000003">
    <property type="protein sequence ID" value="MCG2613966.1"/>
    <property type="molecule type" value="Genomic_DNA"/>
</dbReference>
<keyword evidence="3" id="KW-0175">Coiled coil</keyword>
<dbReference type="PANTHER" id="PTHR32309">
    <property type="entry name" value="TYROSINE-PROTEIN KINASE"/>
    <property type="match status" value="1"/>
</dbReference>
<dbReference type="Proteomes" id="UP001165367">
    <property type="component" value="Unassembled WGS sequence"/>
</dbReference>
<keyword evidence="2" id="KW-0067">ATP-binding</keyword>
<gene>
    <name evidence="6" type="ORF">LZZ85_06725</name>
</gene>
<dbReference type="InterPro" id="IPR027417">
    <property type="entry name" value="P-loop_NTPase"/>
</dbReference>
<organism evidence="6 7">
    <name type="scientific">Terrimonas ginsenosidimutans</name>
    <dbReference type="NCBI Taxonomy" id="2908004"/>
    <lineage>
        <taxon>Bacteria</taxon>
        <taxon>Pseudomonadati</taxon>
        <taxon>Bacteroidota</taxon>
        <taxon>Chitinophagia</taxon>
        <taxon>Chitinophagales</taxon>
        <taxon>Chitinophagaceae</taxon>
        <taxon>Terrimonas</taxon>
    </lineage>
</organism>
<keyword evidence="6" id="KW-0808">Transferase</keyword>
<feature type="transmembrane region" description="Helical" evidence="4">
    <location>
        <begin position="27"/>
        <end position="46"/>
    </location>
</feature>
<proteinExistence type="predicted"/>
<dbReference type="EC" id="2.7.10.2" evidence="6"/>
<accession>A0ABS9KNT3</accession>
<dbReference type="CDD" id="cd05387">
    <property type="entry name" value="BY-kinase"/>
    <property type="match status" value="1"/>
</dbReference>
<dbReference type="InterPro" id="IPR005702">
    <property type="entry name" value="Wzc-like_C"/>
</dbReference>
<dbReference type="Gene3D" id="3.40.50.300">
    <property type="entry name" value="P-loop containing nucleotide triphosphate hydrolases"/>
    <property type="match status" value="1"/>
</dbReference>
<comment type="caution">
    <text evidence="6">The sequence shown here is derived from an EMBL/GenBank/DDBJ whole genome shotgun (WGS) entry which is preliminary data.</text>
</comment>
<keyword evidence="7" id="KW-1185">Reference proteome</keyword>
<feature type="coiled-coil region" evidence="3">
    <location>
        <begin position="259"/>
        <end position="286"/>
    </location>
</feature>
<protein>
    <submittedName>
        <fullName evidence="6">Polysaccharide biosynthesis tyrosine autokinase</fullName>
        <ecNumber evidence="6">2.7.10.2</ecNumber>
    </submittedName>
</protein>
<dbReference type="SUPFAM" id="SSF52540">
    <property type="entry name" value="P-loop containing nucleoside triphosphate hydrolases"/>
    <property type="match status" value="1"/>
</dbReference>